<dbReference type="PROSITE" id="PS50975">
    <property type="entry name" value="ATP_GRASP"/>
    <property type="match status" value="1"/>
</dbReference>
<feature type="domain" description="ATP-grasp" evidence="2">
    <location>
        <begin position="125"/>
        <end position="319"/>
    </location>
</feature>
<evidence type="ECO:0000313" key="4">
    <source>
        <dbReference type="Proteomes" id="UP000318937"/>
    </source>
</evidence>
<dbReference type="InterPro" id="IPR011761">
    <property type="entry name" value="ATP-grasp"/>
</dbReference>
<dbReference type="RefSeq" id="WP_142608145.1">
    <property type="nucleotide sequence ID" value="NZ_VDGG01000033.1"/>
</dbReference>
<reference evidence="3 4" key="1">
    <citation type="submission" date="2019-05" db="EMBL/GenBank/DDBJ databases">
        <title>Psychrobacillus vulpis sp. nov., a new species isolated from feces of a red fox that inhabits in The Tablas de Daimiel Natural Park, Albacete, Spain.</title>
        <authorList>
            <person name="Rodriguez M."/>
            <person name="Reina J.C."/>
            <person name="Bejar V."/>
            <person name="Llamas I."/>
        </authorList>
    </citation>
    <scope>NUCLEOTIDE SEQUENCE [LARGE SCALE GENOMIC DNA]</scope>
    <source>
        <strain evidence="3 4">NHI-2</strain>
    </source>
</reference>
<dbReference type="Gene3D" id="3.40.50.20">
    <property type="match status" value="1"/>
</dbReference>
<dbReference type="GO" id="GO:0046872">
    <property type="term" value="F:metal ion binding"/>
    <property type="evidence" value="ECO:0007669"/>
    <property type="project" value="InterPro"/>
</dbReference>
<dbReference type="InterPro" id="IPR005479">
    <property type="entry name" value="CPAse_ATP-bd"/>
</dbReference>
<organism evidence="3 4">
    <name type="scientific">Psychrobacillus soli</name>
    <dbReference type="NCBI Taxonomy" id="1543965"/>
    <lineage>
        <taxon>Bacteria</taxon>
        <taxon>Bacillati</taxon>
        <taxon>Bacillota</taxon>
        <taxon>Bacilli</taxon>
        <taxon>Bacillales</taxon>
        <taxon>Bacillaceae</taxon>
        <taxon>Psychrobacillus</taxon>
    </lineage>
</organism>
<keyword evidence="1" id="KW-0547">Nucleotide-binding</keyword>
<evidence type="ECO:0000259" key="2">
    <source>
        <dbReference type="PROSITE" id="PS50975"/>
    </source>
</evidence>
<evidence type="ECO:0000313" key="3">
    <source>
        <dbReference type="EMBL" id="TQR10965.1"/>
    </source>
</evidence>
<dbReference type="Proteomes" id="UP000318937">
    <property type="component" value="Unassembled WGS sequence"/>
</dbReference>
<dbReference type="PROSITE" id="PS00867">
    <property type="entry name" value="CPSASE_2"/>
    <property type="match status" value="1"/>
</dbReference>
<dbReference type="Gene3D" id="3.30.470.20">
    <property type="entry name" value="ATP-grasp fold, B domain"/>
    <property type="match status" value="1"/>
</dbReference>
<proteinExistence type="predicted"/>
<sequence>MAINIWFNRWFSTVAHYMEMIRHNPDQQEFVIYGTHPNPDTVYFKNCDVSGLEPDICGEEYLLFCLEYCTKNNIHVFVPRKENVLISQNIDKFEAIGVKVLVCPIGDLMELMDDKAAMYHSLENNEKEGHFIVDIPSYRIVNDAEGFKQAYEELSKDNTKLCIKPIVGEGASGFRIIDDISDTIPFLFSTASSQKISFETIYKVLQTQEHFPDLMVLEYLDGYEYSIDCLAGADGTLLVAIPRKKGNGRIREIEYKQELIEIAEKMAKQYKIPYVFNIQVKYKNGIPKLLEINPRMSGGLHISCLSDINIPYYAVKLLLDGQVEKLHPKFGVKATYIEQSVILSSVEDSVVLV</sequence>
<keyword evidence="4" id="KW-1185">Reference proteome</keyword>
<keyword evidence="1" id="KW-0067">ATP-binding</keyword>
<dbReference type="Pfam" id="PF15632">
    <property type="entry name" value="ATPgrasp_Ter"/>
    <property type="match status" value="1"/>
</dbReference>
<name>A0A544T0L1_9BACI</name>
<gene>
    <name evidence="3" type="ORF">FG383_14695</name>
</gene>
<dbReference type="OrthoDB" id="9803907at2"/>
<dbReference type="GO" id="GO:0005524">
    <property type="term" value="F:ATP binding"/>
    <property type="evidence" value="ECO:0007669"/>
    <property type="project" value="UniProtKB-UniRule"/>
</dbReference>
<evidence type="ECO:0000256" key="1">
    <source>
        <dbReference type="PROSITE-ProRule" id="PRU00409"/>
    </source>
</evidence>
<dbReference type="EMBL" id="VDGG01000033">
    <property type="protein sequence ID" value="TQR10965.1"/>
    <property type="molecule type" value="Genomic_DNA"/>
</dbReference>
<accession>A0A544T0L1</accession>
<protein>
    <submittedName>
        <fullName evidence="3">ATP-grasp domain-containing protein</fullName>
    </submittedName>
</protein>
<dbReference type="SUPFAM" id="SSF56059">
    <property type="entry name" value="Glutathione synthetase ATP-binding domain-like"/>
    <property type="match status" value="1"/>
</dbReference>
<dbReference type="AlphaFoldDB" id="A0A544T0L1"/>
<comment type="caution">
    <text evidence="3">The sequence shown here is derived from an EMBL/GenBank/DDBJ whole genome shotgun (WGS) entry which is preliminary data.</text>
</comment>